<dbReference type="Proteomes" id="UP000664859">
    <property type="component" value="Unassembled WGS sequence"/>
</dbReference>
<accession>A0A836CB00</accession>
<organism evidence="2 3">
    <name type="scientific">Tribonema minus</name>
    <dbReference type="NCBI Taxonomy" id="303371"/>
    <lineage>
        <taxon>Eukaryota</taxon>
        <taxon>Sar</taxon>
        <taxon>Stramenopiles</taxon>
        <taxon>Ochrophyta</taxon>
        <taxon>PX clade</taxon>
        <taxon>Xanthophyceae</taxon>
        <taxon>Tribonematales</taxon>
        <taxon>Tribonemataceae</taxon>
        <taxon>Tribonema</taxon>
    </lineage>
</organism>
<dbReference type="AlphaFoldDB" id="A0A836CB00"/>
<feature type="region of interest" description="Disordered" evidence="1">
    <location>
        <begin position="40"/>
        <end position="59"/>
    </location>
</feature>
<proteinExistence type="predicted"/>
<keyword evidence="3" id="KW-1185">Reference proteome</keyword>
<name>A0A836CB00_9STRA</name>
<comment type="caution">
    <text evidence="2">The sequence shown here is derived from an EMBL/GenBank/DDBJ whole genome shotgun (WGS) entry which is preliminary data.</text>
</comment>
<protein>
    <submittedName>
        <fullName evidence="2">Uncharacterized protein</fullName>
    </submittedName>
</protein>
<gene>
    <name evidence="2" type="ORF">JKP88DRAFT_346764</name>
</gene>
<dbReference type="EMBL" id="JAFCMP010000445">
    <property type="protein sequence ID" value="KAG5179710.1"/>
    <property type="molecule type" value="Genomic_DNA"/>
</dbReference>
<feature type="compositionally biased region" description="Polar residues" evidence="1">
    <location>
        <begin position="43"/>
        <end position="53"/>
    </location>
</feature>
<reference evidence="2" key="1">
    <citation type="submission" date="2021-02" db="EMBL/GenBank/DDBJ databases">
        <title>First Annotated Genome of the Yellow-green Alga Tribonema minus.</title>
        <authorList>
            <person name="Mahan K.M."/>
        </authorList>
    </citation>
    <scope>NUCLEOTIDE SEQUENCE</scope>
    <source>
        <strain evidence="2">UTEX B ZZ1240</strain>
    </source>
</reference>
<sequence>MDVQNAHVQKHKPSAATMSHGADARLRMFGQARMLPARGTTVDARTTGTFSSDNGKRVEPISPPTILEASCDNVLTLTAAFWAEVARAAETPEPVHDVILMVPDVEQGAMQMLCDSYASAAAALGDELPDLRAVRVTFEFPPGATRLKMLCDSYASAAAALGDELPDLRAVRATFEFPPAPRASSGGAARLELSGCAERQGFRIRPSGPPAPPVARGNPHARAAVTRLRQWVARVVVGLRVCPFTHSVDAAPRGLEKRGVEEGRVGYELSSATCAAGVLRDFWGHTLGRGVEEGRVGYELSSDTCAAGVLRGFWGHTLGAHGGGETQAAAEVARGAHAATAGAQDDAARLAEGVRAAEAQAQLAVTARKRRSDGGAAANWVEGADTSAMHLKGVRTIVQAIAADDTALSHADGGARGD</sequence>
<evidence type="ECO:0000313" key="3">
    <source>
        <dbReference type="Proteomes" id="UP000664859"/>
    </source>
</evidence>
<evidence type="ECO:0000256" key="1">
    <source>
        <dbReference type="SAM" id="MobiDB-lite"/>
    </source>
</evidence>
<evidence type="ECO:0000313" key="2">
    <source>
        <dbReference type="EMBL" id="KAG5179710.1"/>
    </source>
</evidence>